<dbReference type="Gene3D" id="3.30.429.10">
    <property type="entry name" value="Macrophage Migration Inhibitory Factor"/>
    <property type="match status" value="1"/>
</dbReference>
<keyword evidence="1" id="KW-0413">Isomerase</keyword>
<gene>
    <name evidence="3" type="ORF">B5M45_19685</name>
</gene>
<dbReference type="AlphaFoldDB" id="A0A1X0XYF2"/>
<dbReference type="Proteomes" id="UP000193040">
    <property type="component" value="Unassembled WGS sequence"/>
</dbReference>
<organism evidence="3 4">
    <name type="scientific">Mycobacterium simiae</name>
    <name type="common">Mycobacterium habana</name>
    <dbReference type="NCBI Taxonomy" id="1784"/>
    <lineage>
        <taxon>Bacteria</taxon>
        <taxon>Bacillati</taxon>
        <taxon>Actinomycetota</taxon>
        <taxon>Actinomycetes</taxon>
        <taxon>Mycobacteriales</taxon>
        <taxon>Mycobacteriaceae</taxon>
        <taxon>Mycobacterium</taxon>
        <taxon>Mycobacterium simiae complex</taxon>
    </lineage>
</organism>
<dbReference type="EMBL" id="MZZM01000025">
    <property type="protein sequence ID" value="ORJ57828.1"/>
    <property type="molecule type" value="Genomic_DNA"/>
</dbReference>
<evidence type="ECO:0000259" key="2">
    <source>
        <dbReference type="Pfam" id="PF01361"/>
    </source>
</evidence>
<evidence type="ECO:0000256" key="1">
    <source>
        <dbReference type="ARBA" id="ARBA00023235"/>
    </source>
</evidence>
<dbReference type="Pfam" id="PF01361">
    <property type="entry name" value="Tautomerase"/>
    <property type="match status" value="1"/>
</dbReference>
<keyword evidence="4" id="KW-1185">Reference proteome</keyword>
<proteinExistence type="predicted"/>
<protein>
    <submittedName>
        <fullName evidence="3">4-oxalocrotonate tautomerase</fullName>
    </submittedName>
</protein>
<sequence length="79" mass="8753">MSIISCDMRQGRSDEQKQALAAGLIAAVRAATGEPITEMFLVIREGRGVNFIEAGEHLPDFVEGNRNDARLIKNLQQQR</sequence>
<evidence type="ECO:0000313" key="4">
    <source>
        <dbReference type="Proteomes" id="UP000193040"/>
    </source>
</evidence>
<dbReference type="InterPro" id="IPR014347">
    <property type="entry name" value="Tautomerase/MIF_sf"/>
</dbReference>
<dbReference type="GO" id="GO:0016853">
    <property type="term" value="F:isomerase activity"/>
    <property type="evidence" value="ECO:0007669"/>
    <property type="project" value="UniProtKB-KW"/>
</dbReference>
<name>A0A1X0XYF2_MYCSI</name>
<feature type="domain" description="4-oxalocrotonate tautomerase-like" evidence="2">
    <location>
        <begin position="4"/>
        <end position="56"/>
    </location>
</feature>
<reference evidence="3 4" key="1">
    <citation type="submission" date="2017-03" db="EMBL/GenBank/DDBJ databases">
        <title>Genomic insights into Mycobacterium simiae human colonization.</title>
        <authorList>
            <person name="Steffani J.L."/>
            <person name="Brunck M.E."/>
            <person name="Cruz E."/>
            <person name="Montiel R."/>
            <person name="Barona F."/>
        </authorList>
    </citation>
    <scope>NUCLEOTIDE SEQUENCE [LARGE SCALE GENOMIC DNA]</scope>
    <source>
        <strain evidence="3 4">MsiGto</strain>
    </source>
</reference>
<comment type="caution">
    <text evidence="3">The sequence shown here is derived from an EMBL/GenBank/DDBJ whole genome shotgun (WGS) entry which is preliminary data.</text>
</comment>
<dbReference type="SUPFAM" id="SSF55331">
    <property type="entry name" value="Tautomerase/MIF"/>
    <property type="match status" value="1"/>
</dbReference>
<dbReference type="InterPro" id="IPR004370">
    <property type="entry name" value="4-OT-like_dom"/>
</dbReference>
<dbReference type="RefSeq" id="WP_084952371.1">
    <property type="nucleotide sequence ID" value="NZ_MZZM01000025.1"/>
</dbReference>
<accession>A0A1X0XYF2</accession>
<evidence type="ECO:0000313" key="3">
    <source>
        <dbReference type="EMBL" id="ORJ57828.1"/>
    </source>
</evidence>